<dbReference type="InterPro" id="IPR023828">
    <property type="entry name" value="Peptidase_S8_Ser-AS"/>
</dbReference>
<protein>
    <submittedName>
        <fullName evidence="10">S8 family serine peptidase</fullName>
    </submittedName>
</protein>
<dbReference type="RefSeq" id="WP_061259674.1">
    <property type="nucleotide sequence ID" value="NZ_JBFALK010000005.1"/>
</dbReference>
<evidence type="ECO:0000256" key="4">
    <source>
        <dbReference type="ARBA" id="ARBA00022825"/>
    </source>
</evidence>
<keyword evidence="2 5" id="KW-0645">Protease</keyword>
<dbReference type="InterPro" id="IPR010259">
    <property type="entry name" value="S8pro/Inhibitor_I9"/>
</dbReference>
<dbReference type="InterPro" id="IPR050131">
    <property type="entry name" value="Peptidase_S8_subtilisin-like"/>
</dbReference>
<dbReference type="SUPFAM" id="SSF54897">
    <property type="entry name" value="Protease propeptides/inhibitors"/>
    <property type="match status" value="1"/>
</dbReference>
<dbReference type="Proteomes" id="UP001551675">
    <property type="component" value="Unassembled WGS sequence"/>
</dbReference>
<organism evidence="10 11">
    <name type="scientific">Microtetraspora glauca</name>
    <dbReference type="NCBI Taxonomy" id="1996"/>
    <lineage>
        <taxon>Bacteria</taxon>
        <taxon>Bacillati</taxon>
        <taxon>Actinomycetota</taxon>
        <taxon>Actinomycetes</taxon>
        <taxon>Streptosporangiales</taxon>
        <taxon>Streptosporangiaceae</taxon>
        <taxon>Microtetraspora</taxon>
    </lineage>
</organism>
<dbReference type="InterPro" id="IPR000209">
    <property type="entry name" value="Peptidase_S8/S53_dom"/>
</dbReference>
<dbReference type="PROSITE" id="PS50060">
    <property type="entry name" value="MAM_2"/>
    <property type="match status" value="1"/>
</dbReference>
<feature type="compositionally biased region" description="Pro residues" evidence="7">
    <location>
        <begin position="416"/>
        <end position="426"/>
    </location>
</feature>
<dbReference type="PROSITE" id="PS00136">
    <property type="entry name" value="SUBTILASE_ASP"/>
    <property type="match status" value="1"/>
</dbReference>
<evidence type="ECO:0000259" key="9">
    <source>
        <dbReference type="PROSITE" id="PS50060"/>
    </source>
</evidence>
<dbReference type="PRINTS" id="PR00723">
    <property type="entry name" value="SUBTILISIN"/>
</dbReference>
<evidence type="ECO:0000256" key="8">
    <source>
        <dbReference type="SAM" id="SignalP"/>
    </source>
</evidence>
<name>A0ABV3GC86_MICGL</name>
<evidence type="ECO:0000256" key="5">
    <source>
        <dbReference type="PROSITE-ProRule" id="PRU01240"/>
    </source>
</evidence>
<feature type="active site" description="Charge relay system" evidence="5">
    <location>
        <position position="354"/>
    </location>
</feature>
<dbReference type="InterPro" id="IPR036852">
    <property type="entry name" value="Peptidase_S8/S53_dom_sf"/>
</dbReference>
<keyword evidence="11" id="KW-1185">Reference proteome</keyword>
<evidence type="ECO:0000256" key="1">
    <source>
        <dbReference type="ARBA" id="ARBA00011073"/>
    </source>
</evidence>
<dbReference type="InterPro" id="IPR000998">
    <property type="entry name" value="MAM_dom"/>
</dbReference>
<sequence length="613" mass="62758">MRTVPLLLRLTAVGAASAMVLTGTCAGTATAATAAVARPHAPSDTIRGTSSPDAIPDQYIVVLKNTGENRRRGAVRIAGDLSSKHHGTLRHIFRKVMMGFSVKMTQANAVELAADSSVRYVEQDQKITVNDTQRDATWGLDRIDQPALPLSGTYTYPTTASNVHAYIIDTGILTTHSDFGGRASSGYDFVDNDTDATDCHGHGTHVAGTIGGNTYGVAKGVKLVGVRVLDCSGNGAVSSVIAGVDWVTSNAIKPAVANMSLGGGSSTALDSAVSRSIASGVTYGVAAGNDGTDACSGSPSRLPEAITVGATSSNDGRPSWSNYGSCLDVFAPGESITSDWYTGGTATNTISGTSMATPHVVGTAALILGLTPGATPAQVASAIVSQATTNKVTNPGAGSPNRLLYTGRLGGGTTPSPSPSPTPTPTVSPTQPGGTTVFSDNFETLTGWITNPALTDTATFGQWMRARPEATSANGVATQLGTPTSGSYDLVTGPFAGFEAGTWDLDGGVTTIQSPAIRLPSSGKLTLALSWYLAHLNNATNADYFRVRVVGSTTTTVLRQVGSPTNRAAAWARATADISSYAGQTVRIVIDAADAAEPSLIEAAVDDVVITRS</sequence>
<dbReference type="SUPFAM" id="SSF49899">
    <property type="entry name" value="Concanavalin A-like lectins/glucanases"/>
    <property type="match status" value="1"/>
</dbReference>
<proteinExistence type="inferred from homology"/>
<dbReference type="InterPro" id="IPR034193">
    <property type="entry name" value="PCSK9_ProteinaseK-like"/>
</dbReference>
<dbReference type="InterPro" id="IPR023827">
    <property type="entry name" value="Peptidase_S8_Asp-AS"/>
</dbReference>
<feature type="active site" description="Charge relay system" evidence="5">
    <location>
        <position position="202"/>
    </location>
</feature>
<dbReference type="Gene3D" id="2.60.120.200">
    <property type="match status" value="1"/>
</dbReference>
<dbReference type="PANTHER" id="PTHR43806:SF11">
    <property type="entry name" value="CEREVISIN-RELATED"/>
    <property type="match status" value="1"/>
</dbReference>
<evidence type="ECO:0000256" key="2">
    <source>
        <dbReference type="ARBA" id="ARBA00022670"/>
    </source>
</evidence>
<dbReference type="InterPro" id="IPR022398">
    <property type="entry name" value="Peptidase_S8_His-AS"/>
</dbReference>
<comment type="caution">
    <text evidence="10">The sequence shown here is derived from an EMBL/GenBank/DDBJ whole genome shotgun (WGS) entry which is preliminary data.</text>
</comment>
<evidence type="ECO:0000313" key="11">
    <source>
        <dbReference type="Proteomes" id="UP001551675"/>
    </source>
</evidence>
<dbReference type="InterPro" id="IPR037045">
    <property type="entry name" value="S8pro/Inhibitor_I9_sf"/>
</dbReference>
<feature type="chain" id="PRO_5047104810" evidence="8">
    <location>
        <begin position="32"/>
        <end position="613"/>
    </location>
</feature>
<dbReference type="Pfam" id="PF00082">
    <property type="entry name" value="Peptidase_S8"/>
    <property type="match status" value="1"/>
</dbReference>
<dbReference type="PROSITE" id="PS51892">
    <property type="entry name" value="SUBTILASE"/>
    <property type="match status" value="1"/>
</dbReference>
<evidence type="ECO:0000256" key="6">
    <source>
        <dbReference type="RuleBase" id="RU003355"/>
    </source>
</evidence>
<dbReference type="Gene3D" id="3.40.50.200">
    <property type="entry name" value="Peptidase S8/S53 domain"/>
    <property type="match status" value="1"/>
</dbReference>
<keyword evidence="4 5" id="KW-0720">Serine protease</keyword>
<gene>
    <name evidence="10" type="ORF">AB0I59_11490</name>
</gene>
<feature type="domain" description="MAM" evidence="9">
    <location>
        <begin position="434"/>
        <end position="613"/>
    </location>
</feature>
<keyword evidence="3 5" id="KW-0378">Hydrolase</keyword>
<comment type="similarity">
    <text evidence="1 5 6">Belongs to the peptidase S8 family.</text>
</comment>
<dbReference type="SUPFAM" id="SSF52743">
    <property type="entry name" value="Subtilisin-like"/>
    <property type="match status" value="1"/>
</dbReference>
<dbReference type="InterPro" id="IPR013320">
    <property type="entry name" value="ConA-like_dom_sf"/>
</dbReference>
<evidence type="ECO:0000313" key="10">
    <source>
        <dbReference type="EMBL" id="MEV0969249.1"/>
    </source>
</evidence>
<dbReference type="PROSITE" id="PS00138">
    <property type="entry name" value="SUBTILASE_SER"/>
    <property type="match status" value="1"/>
</dbReference>
<dbReference type="PANTHER" id="PTHR43806">
    <property type="entry name" value="PEPTIDASE S8"/>
    <property type="match status" value="1"/>
</dbReference>
<dbReference type="PROSITE" id="PS00137">
    <property type="entry name" value="SUBTILASE_HIS"/>
    <property type="match status" value="1"/>
</dbReference>
<feature type="active site" description="Charge relay system" evidence="5">
    <location>
        <position position="169"/>
    </location>
</feature>
<dbReference type="Gene3D" id="3.30.70.80">
    <property type="entry name" value="Peptidase S8 propeptide/proteinase inhibitor I9"/>
    <property type="match status" value="1"/>
</dbReference>
<keyword evidence="8" id="KW-0732">Signal</keyword>
<dbReference type="EMBL" id="JBFALK010000005">
    <property type="protein sequence ID" value="MEV0969249.1"/>
    <property type="molecule type" value="Genomic_DNA"/>
</dbReference>
<dbReference type="CDD" id="cd04077">
    <property type="entry name" value="Peptidases_S8_PCSK9_ProteinaseK_like"/>
    <property type="match status" value="1"/>
</dbReference>
<feature type="signal peptide" evidence="8">
    <location>
        <begin position="1"/>
        <end position="31"/>
    </location>
</feature>
<dbReference type="Pfam" id="PF05922">
    <property type="entry name" value="Inhibitor_I9"/>
    <property type="match status" value="1"/>
</dbReference>
<dbReference type="InterPro" id="IPR015500">
    <property type="entry name" value="Peptidase_S8_subtilisin-rel"/>
</dbReference>
<reference evidence="10 11" key="1">
    <citation type="submission" date="2024-06" db="EMBL/GenBank/DDBJ databases">
        <title>The Natural Products Discovery Center: Release of the First 8490 Sequenced Strains for Exploring Actinobacteria Biosynthetic Diversity.</title>
        <authorList>
            <person name="Kalkreuter E."/>
            <person name="Kautsar S.A."/>
            <person name="Yang D."/>
            <person name="Bader C.D."/>
            <person name="Teijaro C.N."/>
            <person name="Fluegel L."/>
            <person name="Davis C.M."/>
            <person name="Simpson J.R."/>
            <person name="Lauterbach L."/>
            <person name="Steele A.D."/>
            <person name="Gui C."/>
            <person name="Meng S."/>
            <person name="Li G."/>
            <person name="Viehrig K."/>
            <person name="Ye F."/>
            <person name="Su P."/>
            <person name="Kiefer A.F."/>
            <person name="Nichols A."/>
            <person name="Cepeda A.J."/>
            <person name="Yan W."/>
            <person name="Fan B."/>
            <person name="Jiang Y."/>
            <person name="Adhikari A."/>
            <person name="Zheng C.-J."/>
            <person name="Schuster L."/>
            <person name="Cowan T.M."/>
            <person name="Smanski M.J."/>
            <person name="Chevrette M.G."/>
            <person name="De Carvalho L.P.S."/>
            <person name="Shen B."/>
        </authorList>
    </citation>
    <scope>NUCLEOTIDE SEQUENCE [LARGE SCALE GENOMIC DNA]</scope>
    <source>
        <strain evidence="10 11">NPDC050100</strain>
    </source>
</reference>
<evidence type="ECO:0000256" key="7">
    <source>
        <dbReference type="SAM" id="MobiDB-lite"/>
    </source>
</evidence>
<evidence type="ECO:0000256" key="3">
    <source>
        <dbReference type="ARBA" id="ARBA00022801"/>
    </source>
</evidence>
<accession>A0ABV3GC86</accession>
<feature type="region of interest" description="Disordered" evidence="7">
    <location>
        <begin position="390"/>
        <end position="435"/>
    </location>
</feature>